<keyword evidence="5" id="KW-0238">DNA-binding</keyword>
<dbReference type="SUPFAM" id="SSF63829">
    <property type="entry name" value="Calcium-dependent phosphotriesterase"/>
    <property type="match status" value="3"/>
</dbReference>
<dbReference type="PROSITE" id="PS01124">
    <property type="entry name" value="HTH_ARAC_FAMILY_2"/>
    <property type="match status" value="1"/>
</dbReference>
<dbReference type="InterPro" id="IPR015943">
    <property type="entry name" value="WD40/YVTN_repeat-like_dom_sf"/>
</dbReference>
<evidence type="ECO:0000259" key="10">
    <source>
        <dbReference type="PROSITE" id="PS50109"/>
    </source>
</evidence>
<dbReference type="InterPro" id="IPR004358">
    <property type="entry name" value="Sig_transdc_His_kin-like_C"/>
</dbReference>
<dbReference type="InterPro" id="IPR013783">
    <property type="entry name" value="Ig-like_fold"/>
</dbReference>
<evidence type="ECO:0000259" key="11">
    <source>
        <dbReference type="PROSITE" id="PS50110"/>
    </source>
</evidence>
<dbReference type="RefSeq" id="WP_379663771.1">
    <property type="nucleotide sequence ID" value="NZ_JBHUDG010000047.1"/>
</dbReference>
<name>A0ABW4IGP8_9SPHI</name>
<dbReference type="PANTHER" id="PTHR43547">
    <property type="entry name" value="TWO-COMPONENT HISTIDINE KINASE"/>
    <property type="match status" value="1"/>
</dbReference>
<evidence type="ECO:0000259" key="9">
    <source>
        <dbReference type="PROSITE" id="PS01124"/>
    </source>
</evidence>
<dbReference type="PROSITE" id="PS50110">
    <property type="entry name" value="RESPONSE_REGULATORY"/>
    <property type="match status" value="1"/>
</dbReference>
<dbReference type="SUPFAM" id="SSF52172">
    <property type="entry name" value="CheY-like"/>
    <property type="match status" value="1"/>
</dbReference>
<dbReference type="Gene3D" id="3.30.565.10">
    <property type="entry name" value="Histidine kinase-like ATPase, C-terminal domain"/>
    <property type="match status" value="1"/>
</dbReference>
<dbReference type="SMART" id="SM00387">
    <property type="entry name" value="HATPase_c"/>
    <property type="match status" value="1"/>
</dbReference>
<evidence type="ECO:0000313" key="13">
    <source>
        <dbReference type="Proteomes" id="UP001597118"/>
    </source>
</evidence>
<dbReference type="SUPFAM" id="SSF55874">
    <property type="entry name" value="ATPase domain of HSP90 chaperone/DNA topoisomerase II/histidine kinase"/>
    <property type="match status" value="1"/>
</dbReference>
<dbReference type="Pfam" id="PF07494">
    <property type="entry name" value="Reg_prop"/>
    <property type="match status" value="8"/>
</dbReference>
<dbReference type="InterPro" id="IPR036890">
    <property type="entry name" value="HATPase_C_sf"/>
</dbReference>
<dbReference type="Pfam" id="PF00072">
    <property type="entry name" value="Response_reg"/>
    <property type="match status" value="1"/>
</dbReference>
<reference evidence="13" key="1">
    <citation type="journal article" date="2019" name="Int. J. Syst. Evol. Microbiol.">
        <title>The Global Catalogue of Microorganisms (GCM) 10K type strain sequencing project: providing services to taxonomists for standard genome sequencing and annotation.</title>
        <authorList>
            <consortium name="The Broad Institute Genomics Platform"/>
            <consortium name="The Broad Institute Genome Sequencing Center for Infectious Disease"/>
            <person name="Wu L."/>
            <person name="Ma J."/>
        </authorList>
    </citation>
    <scope>NUCLEOTIDE SEQUENCE [LARGE SCALE GENOMIC DNA]</scope>
    <source>
        <strain evidence="13">CCUG 53762</strain>
    </source>
</reference>
<sequence>MPVCFKPFLLQRPFILLLLITVYILPLNAQNNNKFQHITVEQGLSQSAVFSIARDSTGFMWFGTKDGLNRYDARRIEVYKNKPKDTTSLSSNVNINALLVDKEGTLWVGTQHGLNKYIAQNNTFKRFLNNPKDPKSLSNNVIRCLYQDKQGNIWVGTEKGLNKMSADESFQRFYSATDKTQGLPSAFIKAIYQDEDQAYWVGTNAGLSKMLQTASKSYTFKNFAYEKDNINSLAGNDVSSITEDKHKNIWIGLRYKGLNRLDKRTGKFTRFNTSNSNILNNDDVRKLKIDRKGKLWIGTLNGITVYNPIDNKVENRFVNEPEDSFTLGQNSVYDIYEDKIGTMWVGTYYGGVNVIPAYRVPFSSYQHFSYKNSLSGNVVSAIVEDDKHNLWIGTEGDGVNYYNRQTGKFEALKNKPGAPNSLSSNLIKSLVLDKNGELWIAAFEGGLDIYNPRTGSFKNYNKSSALNTNRLTALLADRENRIWLGSRNRGLFQFDKLNNTFIPIRSITSKFVNYLYEDNTGTIWVAMDDGLFFKEPQQTHFVNITLKENPAWFLGVNSMLQDSQGRYWIATGTGLILFKKQENVARLYTENQGLPTNNIVGILEDDQQNIWVSTAKGIAKLTPGGFAIYNKEDGFPGNVFNHNSFFKDSKGELFFGGYNGMISFWPQLIRKNMEKPKVVLTKLKLSGDREVLVNDATNILNESIGFVKKIGIPYNEKVFSVDFAVLDYITSSKNKYAYKLDGIDKQWNYLEKPTISFNNLSDGDYTLLFKGANNDGVWSNENVLKIKIYPPFWKSWWAYLIYIAVLFAIAFVSIRYFIIRQLLHKEHEIHQLKIAFFRNVSHEIRTPLTLISGPLQKLITENQENNYLNYQLLGIHKHVKRLTKLINELLDFSKVEAGKMDLRVQPVNIVEFVHQIYQAYSYEASEKALDYIFESPKAEIIVFIDRSQMEKVIYNLLSNAFKFVPYEGKIIISIAEDNEKLYIRIKDSGKGIAPENRAKIFADFYQEESEQRNAGTGIGLALSKSIVRLHDGDLEVEDSTTLTVFKLSLKKGSTHFADFQVVKTEEYIAVTQPNLEIEIPQGTENTKAEIPVGKHLPYILVVEDNREVRDFIISTLKNKYQVRTAENGAQGLELALDIIPDIIISDVMMPVMNGIDFCRTIKSDDRTNHIPVILLTARSGEADELEGLKTGADLYMAKPFTIDKLLYSLANLINLQHSLREKFTQKLSLEPNTPVIEHPDGHFIEKVLKVLEENINNPDFGVNEFAYEIGMSTPVFYKKIKAVTGLTVNNFIKSFRLKRAVQLLDQKAGTISEVAYIVGFTDPKYFSKEFKKQFGKTPSEYIDEVGI</sequence>
<accession>A0ABW4IGP8</accession>
<evidence type="ECO:0000256" key="4">
    <source>
        <dbReference type="ARBA" id="ARBA00023015"/>
    </source>
</evidence>
<keyword evidence="13" id="KW-1185">Reference proteome</keyword>
<dbReference type="InterPro" id="IPR011006">
    <property type="entry name" value="CheY-like_superfamily"/>
</dbReference>
<dbReference type="InterPro" id="IPR018060">
    <property type="entry name" value="HTH_AraC"/>
</dbReference>
<feature type="transmembrane region" description="Helical" evidence="8">
    <location>
        <begin position="796"/>
        <end position="818"/>
    </location>
</feature>
<feature type="domain" description="Response regulatory" evidence="11">
    <location>
        <begin position="1098"/>
        <end position="1213"/>
    </location>
</feature>
<dbReference type="Gene3D" id="1.10.287.130">
    <property type="match status" value="1"/>
</dbReference>
<dbReference type="InterPro" id="IPR009057">
    <property type="entry name" value="Homeodomain-like_sf"/>
</dbReference>
<proteinExistence type="predicted"/>
<dbReference type="InterPro" id="IPR018062">
    <property type="entry name" value="HTH_AraC-typ_CS"/>
</dbReference>
<dbReference type="Gene3D" id="2.60.40.10">
    <property type="entry name" value="Immunoglobulins"/>
    <property type="match status" value="1"/>
</dbReference>
<dbReference type="EC" id="2.7.13.3" evidence="2"/>
<dbReference type="Gene3D" id="1.10.10.60">
    <property type="entry name" value="Homeodomain-like"/>
    <property type="match status" value="1"/>
</dbReference>
<dbReference type="PROSITE" id="PS00041">
    <property type="entry name" value="HTH_ARAC_FAMILY_1"/>
    <property type="match status" value="1"/>
</dbReference>
<dbReference type="EMBL" id="JBHUDG010000047">
    <property type="protein sequence ID" value="MFD1631403.1"/>
    <property type="molecule type" value="Genomic_DNA"/>
</dbReference>
<dbReference type="Pfam" id="PF02518">
    <property type="entry name" value="HATPase_c"/>
    <property type="match status" value="1"/>
</dbReference>
<evidence type="ECO:0000256" key="7">
    <source>
        <dbReference type="PROSITE-ProRule" id="PRU00169"/>
    </source>
</evidence>
<dbReference type="PANTHER" id="PTHR43547:SF2">
    <property type="entry name" value="HYBRID SIGNAL TRANSDUCTION HISTIDINE KINASE C"/>
    <property type="match status" value="1"/>
</dbReference>
<keyword evidence="4" id="KW-0805">Transcription regulation</keyword>
<dbReference type="SMART" id="SM00342">
    <property type="entry name" value="HTH_ARAC"/>
    <property type="match status" value="1"/>
</dbReference>
<evidence type="ECO:0000256" key="5">
    <source>
        <dbReference type="ARBA" id="ARBA00023125"/>
    </source>
</evidence>
<dbReference type="Gene3D" id="2.130.10.10">
    <property type="entry name" value="YVTN repeat-like/Quinoprotein amine dehydrogenase"/>
    <property type="match status" value="2"/>
</dbReference>
<evidence type="ECO:0000256" key="2">
    <source>
        <dbReference type="ARBA" id="ARBA00012438"/>
    </source>
</evidence>
<dbReference type="CDD" id="cd17574">
    <property type="entry name" value="REC_OmpR"/>
    <property type="match status" value="1"/>
</dbReference>
<dbReference type="InterPro" id="IPR011123">
    <property type="entry name" value="Y_Y_Y"/>
</dbReference>
<evidence type="ECO:0000256" key="1">
    <source>
        <dbReference type="ARBA" id="ARBA00000085"/>
    </source>
</evidence>
<evidence type="ECO:0000256" key="3">
    <source>
        <dbReference type="ARBA" id="ARBA00022553"/>
    </source>
</evidence>
<dbReference type="InterPro" id="IPR011110">
    <property type="entry name" value="Reg_prop"/>
</dbReference>
<dbReference type="Pfam" id="PF00512">
    <property type="entry name" value="HisKA"/>
    <property type="match status" value="1"/>
</dbReference>
<dbReference type="InterPro" id="IPR003661">
    <property type="entry name" value="HisK_dim/P_dom"/>
</dbReference>
<comment type="caution">
    <text evidence="12">The sequence shown here is derived from an EMBL/GenBank/DDBJ whole genome shotgun (WGS) entry which is preliminary data.</text>
</comment>
<keyword evidence="6" id="KW-0804">Transcription</keyword>
<dbReference type="InterPro" id="IPR036097">
    <property type="entry name" value="HisK_dim/P_sf"/>
</dbReference>
<dbReference type="PROSITE" id="PS50109">
    <property type="entry name" value="HIS_KIN"/>
    <property type="match status" value="1"/>
</dbReference>
<dbReference type="Gene3D" id="3.40.50.2300">
    <property type="match status" value="1"/>
</dbReference>
<evidence type="ECO:0000256" key="8">
    <source>
        <dbReference type="SAM" id="Phobius"/>
    </source>
</evidence>
<dbReference type="CDD" id="cd00082">
    <property type="entry name" value="HisKA"/>
    <property type="match status" value="1"/>
</dbReference>
<dbReference type="SMART" id="SM00448">
    <property type="entry name" value="REC"/>
    <property type="match status" value="1"/>
</dbReference>
<dbReference type="Proteomes" id="UP001597118">
    <property type="component" value="Unassembled WGS sequence"/>
</dbReference>
<comment type="catalytic activity">
    <reaction evidence="1">
        <text>ATP + protein L-histidine = ADP + protein N-phospho-L-histidine.</text>
        <dbReference type="EC" id="2.7.13.3"/>
    </reaction>
</comment>
<dbReference type="Pfam" id="PF12833">
    <property type="entry name" value="HTH_18"/>
    <property type="match status" value="1"/>
</dbReference>
<dbReference type="PRINTS" id="PR00344">
    <property type="entry name" value="BCTRLSENSOR"/>
</dbReference>
<dbReference type="InterPro" id="IPR003594">
    <property type="entry name" value="HATPase_dom"/>
</dbReference>
<dbReference type="InterPro" id="IPR001789">
    <property type="entry name" value="Sig_transdc_resp-reg_receiver"/>
</dbReference>
<dbReference type="SUPFAM" id="SSF46689">
    <property type="entry name" value="Homeodomain-like"/>
    <property type="match status" value="1"/>
</dbReference>
<dbReference type="SUPFAM" id="SSF47384">
    <property type="entry name" value="Homodimeric domain of signal transducing histidine kinase"/>
    <property type="match status" value="1"/>
</dbReference>
<dbReference type="Pfam" id="PF07495">
    <property type="entry name" value="Y_Y_Y"/>
    <property type="match status" value="1"/>
</dbReference>
<feature type="domain" description="Histidine kinase" evidence="10">
    <location>
        <begin position="839"/>
        <end position="1053"/>
    </location>
</feature>
<evidence type="ECO:0000256" key="6">
    <source>
        <dbReference type="ARBA" id="ARBA00023163"/>
    </source>
</evidence>
<keyword evidence="8" id="KW-1133">Transmembrane helix</keyword>
<keyword evidence="3 7" id="KW-0597">Phosphoprotein</keyword>
<organism evidence="12 13">
    <name type="scientific">Pseudopedobacter beijingensis</name>
    <dbReference type="NCBI Taxonomy" id="1207056"/>
    <lineage>
        <taxon>Bacteria</taxon>
        <taxon>Pseudomonadati</taxon>
        <taxon>Bacteroidota</taxon>
        <taxon>Sphingobacteriia</taxon>
        <taxon>Sphingobacteriales</taxon>
        <taxon>Sphingobacteriaceae</taxon>
        <taxon>Pseudopedobacter</taxon>
    </lineage>
</organism>
<gene>
    <name evidence="12" type="ORF">ACFSAH_16135</name>
</gene>
<keyword evidence="8" id="KW-0812">Transmembrane</keyword>
<dbReference type="InterPro" id="IPR005467">
    <property type="entry name" value="His_kinase_dom"/>
</dbReference>
<dbReference type="SMART" id="SM00388">
    <property type="entry name" value="HisKA"/>
    <property type="match status" value="1"/>
</dbReference>
<keyword evidence="8" id="KW-0472">Membrane</keyword>
<protein>
    <recommendedName>
        <fullName evidence="2">histidine kinase</fullName>
        <ecNumber evidence="2">2.7.13.3</ecNumber>
    </recommendedName>
</protein>
<feature type="domain" description="HTH araC/xylS-type" evidence="9">
    <location>
        <begin position="1245"/>
        <end position="1344"/>
    </location>
</feature>
<evidence type="ECO:0000313" key="12">
    <source>
        <dbReference type="EMBL" id="MFD1631403.1"/>
    </source>
</evidence>
<feature type="modified residue" description="4-aspartylphosphate" evidence="7">
    <location>
        <position position="1146"/>
    </location>
</feature>